<keyword evidence="2" id="KW-1185">Reference proteome</keyword>
<protein>
    <submittedName>
        <fullName evidence="1">Uncharacterized protein</fullName>
    </submittedName>
</protein>
<evidence type="ECO:0000313" key="1">
    <source>
        <dbReference type="EMBL" id="TNN31920.1"/>
    </source>
</evidence>
<proteinExistence type="predicted"/>
<accession>A0A4Z2ETG3</accession>
<evidence type="ECO:0000313" key="2">
    <source>
        <dbReference type="Proteomes" id="UP000314294"/>
    </source>
</evidence>
<dbReference type="EMBL" id="SRLO01003053">
    <property type="protein sequence ID" value="TNN31920.1"/>
    <property type="molecule type" value="Genomic_DNA"/>
</dbReference>
<comment type="caution">
    <text evidence="1">The sequence shown here is derived from an EMBL/GenBank/DDBJ whole genome shotgun (WGS) entry which is preliminary data.</text>
</comment>
<dbReference type="Proteomes" id="UP000314294">
    <property type="component" value="Unassembled WGS sequence"/>
</dbReference>
<sequence>MQKNICVHCLHLMGHVTHVAPPVLRLAQWSLHLLEEEPLGNWTTRNRAAVRQALWILNVALIEQFIKPMPPADWTRKTKGEEPRGAPGCRLRGLISFEPILSCGMNCRAMHERELYVTNASSTGPTSGSSGAAAQEELIGAAVELQKSSLWKV</sequence>
<gene>
    <name evidence="1" type="ORF">EYF80_057923</name>
</gene>
<reference evidence="1 2" key="1">
    <citation type="submission" date="2019-03" db="EMBL/GenBank/DDBJ databases">
        <title>First draft genome of Liparis tanakae, snailfish: a comprehensive survey of snailfish specific genes.</title>
        <authorList>
            <person name="Kim W."/>
            <person name="Song I."/>
            <person name="Jeong J.-H."/>
            <person name="Kim D."/>
            <person name="Kim S."/>
            <person name="Ryu S."/>
            <person name="Song J.Y."/>
            <person name="Lee S.K."/>
        </authorList>
    </citation>
    <scope>NUCLEOTIDE SEQUENCE [LARGE SCALE GENOMIC DNA]</scope>
    <source>
        <tissue evidence="1">Muscle</tissue>
    </source>
</reference>
<dbReference type="AlphaFoldDB" id="A0A4Z2ETG3"/>
<organism evidence="1 2">
    <name type="scientific">Liparis tanakae</name>
    <name type="common">Tanaka's snailfish</name>
    <dbReference type="NCBI Taxonomy" id="230148"/>
    <lineage>
        <taxon>Eukaryota</taxon>
        <taxon>Metazoa</taxon>
        <taxon>Chordata</taxon>
        <taxon>Craniata</taxon>
        <taxon>Vertebrata</taxon>
        <taxon>Euteleostomi</taxon>
        <taxon>Actinopterygii</taxon>
        <taxon>Neopterygii</taxon>
        <taxon>Teleostei</taxon>
        <taxon>Neoteleostei</taxon>
        <taxon>Acanthomorphata</taxon>
        <taxon>Eupercaria</taxon>
        <taxon>Perciformes</taxon>
        <taxon>Cottioidei</taxon>
        <taxon>Cottales</taxon>
        <taxon>Liparidae</taxon>
        <taxon>Liparis</taxon>
    </lineage>
</organism>
<name>A0A4Z2ETG3_9TELE</name>